<evidence type="ECO:0000256" key="6">
    <source>
        <dbReference type="SAM" id="MobiDB-lite"/>
    </source>
</evidence>
<gene>
    <name evidence="8" type="ORF">MELIAE_LOCUS1158</name>
</gene>
<dbReference type="EMBL" id="OV121132">
    <property type="protein sequence ID" value="CAH0547108.1"/>
    <property type="molecule type" value="Genomic_DNA"/>
</dbReference>
<name>A0A9P0FCF6_BRAAE</name>
<feature type="domain" description="PHD-type" evidence="7">
    <location>
        <begin position="255"/>
        <end position="313"/>
    </location>
</feature>
<dbReference type="GO" id="GO:0008270">
    <property type="term" value="F:zinc ion binding"/>
    <property type="evidence" value="ECO:0007669"/>
    <property type="project" value="UniProtKB-KW"/>
</dbReference>
<evidence type="ECO:0000256" key="5">
    <source>
        <dbReference type="SAM" id="Coils"/>
    </source>
</evidence>
<dbReference type="AlphaFoldDB" id="A0A9P0FCF6"/>
<feature type="compositionally biased region" description="Basic and acidic residues" evidence="6">
    <location>
        <begin position="124"/>
        <end position="146"/>
    </location>
</feature>
<dbReference type="InterPro" id="IPR019787">
    <property type="entry name" value="Znf_PHD-finger"/>
</dbReference>
<evidence type="ECO:0000256" key="3">
    <source>
        <dbReference type="ARBA" id="ARBA00022833"/>
    </source>
</evidence>
<keyword evidence="1" id="KW-0479">Metal-binding</keyword>
<sequence>MIFDESCNIQETIFVGENEEEPRIEAEDTELNTIQLIELSADKDNDIISDNQRTSTESNQEEEEKIPKAIGENKTHYSKDIENKTDTILKPNDDVNMCQAVLTKVENKKQDENFKPVNDPIAEDEMKADEKAEEGRNNNVAEDRDKKAKNKTGKPKETPLREPNKVTTIDKYLQVPKPIEKTNRAKAGPSTSAVSSKAWRDYYINKDNEKLEKENIKKRKREEIEKRKLEKASKNKKKLKPKDENEIQKNLIKKKVKCAICEDLLESDAEEEGEKNVGCDMCPRWFHLNCTKLAGETYDSVIDQEFYCDFCCE</sequence>
<feature type="coiled-coil region" evidence="5">
    <location>
        <begin position="206"/>
        <end position="239"/>
    </location>
</feature>
<dbReference type="SMART" id="SM00249">
    <property type="entry name" value="PHD"/>
    <property type="match status" value="1"/>
</dbReference>
<reference evidence="8" key="1">
    <citation type="submission" date="2021-12" db="EMBL/GenBank/DDBJ databases">
        <authorList>
            <person name="King R."/>
        </authorList>
    </citation>
    <scope>NUCLEOTIDE SEQUENCE</scope>
</reference>
<evidence type="ECO:0000313" key="9">
    <source>
        <dbReference type="Proteomes" id="UP001154078"/>
    </source>
</evidence>
<feature type="compositionally biased region" description="Basic and acidic residues" evidence="6">
    <location>
        <begin position="65"/>
        <end position="84"/>
    </location>
</feature>
<keyword evidence="3" id="KW-0862">Zinc</keyword>
<dbReference type="PROSITE" id="PS01359">
    <property type="entry name" value="ZF_PHD_1"/>
    <property type="match status" value="1"/>
</dbReference>
<feature type="compositionally biased region" description="Polar residues" evidence="6">
    <location>
        <begin position="48"/>
        <end position="58"/>
    </location>
</feature>
<dbReference type="InterPro" id="IPR011011">
    <property type="entry name" value="Znf_FYVE_PHD"/>
</dbReference>
<dbReference type="Proteomes" id="UP001154078">
    <property type="component" value="Chromosome 1"/>
</dbReference>
<evidence type="ECO:0000256" key="1">
    <source>
        <dbReference type="ARBA" id="ARBA00022723"/>
    </source>
</evidence>
<evidence type="ECO:0000259" key="7">
    <source>
        <dbReference type="PROSITE" id="PS50016"/>
    </source>
</evidence>
<evidence type="ECO:0000313" key="8">
    <source>
        <dbReference type="EMBL" id="CAH0547108.1"/>
    </source>
</evidence>
<dbReference type="PROSITE" id="PS50016">
    <property type="entry name" value="ZF_PHD_2"/>
    <property type="match status" value="1"/>
</dbReference>
<dbReference type="InterPro" id="IPR013083">
    <property type="entry name" value="Znf_RING/FYVE/PHD"/>
</dbReference>
<dbReference type="OrthoDB" id="6781960at2759"/>
<feature type="region of interest" description="Disordered" evidence="6">
    <location>
        <begin position="42"/>
        <end position="84"/>
    </location>
</feature>
<feature type="region of interest" description="Disordered" evidence="6">
    <location>
        <begin position="109"/>
        <end position="166"/>
    </location>
</feature>
<evidence type="ECO:0000256" key="4">
    <source>
        <dbReference type="PROSITE-ProRule" id="PRU00146"/>
    </source>
</evidence>
<dbReference type="InterPro" id="IPR001965">
    <property type="entry name" value="Znf_PHD"/>
</dbReference>
<proteinExistence type="predicted"/>
<keyword evidence="9" id="KW-1185">Reference proteome</keyword>
<evidence type="ECO:0000256" key="2">
    <source>
        <dbReference type="ARBA" id="ARBA00022771"/>
    </source>
</evidence>
<dbReference type="CDD" id="cd15489">
    <property type="entry name" value="PHD_SF"/>
    <property type="match status" value="1"/>
</dbReference>
<feature type="compositionally biased region" description="Basic and acidic residues" evidence="6">
    <location>
        <begin position="154"/>
        <end position="164"/>
    </location>
</feature>
<dbReference type="Gene3D" id="3.30.40.10">
    <property type="entry name" value="Zinc/RING finger domain, C3HC4 (zinc finger)"/>
    <property type="match status" value="1"/>
</dbReference>
<dbReference type="InterPro" id="IPR019786">
    <property type="entry name" value="Zinc_finger_PHD-type_CS"/>
</dbReference>
<protein>
    <recommendedName>
        <fullName evidence="7">PHD-type domain-containing protein</fullName>
    </recommendedName>
</protein>
<dbReference type="Pfam" id="PF00628">
    <property type="entry name" value="PHD"/>
    <property type="match status" value="1"/>
</dbReference>
<keyword evidence="5" id="KW-0175">Coiled coil</keyword>
<accession>A0A9P0FCF6</accession>
<organism evidence="8 9">
    <name type="scientific">Brassicogethes aeneus</name>
    <name type="common">Rape pollen beetle</name>
    <name type="synonym">Meligethes aeneus</name>
    <dbReference type="NCBI Taxonomy" id="1431903"/>
    <lineage>
        <taxon>Eukaryota</taxon>
        <taxon>Metazoa</taxon>
        <taxon>Ecdysozoa</taxon>
        <taxon>Arthropoda</taxon>
        <taxon>Hexapoda</taxon>
        <taxon>Insecta</taxon>
        <taxon>Pterygota</taxon>
        <taxon>Neoptera</taxon>
        <taxon>Endopterygota</taxon>
        <taxon>Coleoptera</taxon>
        <taxon>Polyphaga</taxon>
        <taxon>Cucujiformia</taxon>
        <taxon>Nitidulidae</taxon>
        <taxon>Meligethinae</taxon>
        <taxon>Brassicogethes</taxon>
    </lineage>
</organism>
<dbReference type="SUPFAM" id="SSF57903">
    <property type="entry name" value="FYVE/PHD zinc finger"/>
    <property type="match status" value="1"/>
</dbReference>
<keyword evidence="2 4" id="KW-0863">Zinc-finger</keyword>